<accession>A0A7H0LDY7</accession>
<feature type="signal peptide" evidence="1">
    <location>
        <begin position="1"/>
        <end position="22"/>
    </location>
</feature>
<evidence type="ECO:0000256" key="1">
    <source>
        <dbReference type="SAM" id="SignalP"/>
    </source>
</evidence>
<sequence>MSTKLGAAIAVATMMVGGPIFARGGTAPDLAGYAGKYPYDKVKGVSFLGHPQVRAAIEAAVPAGDIRDDVLAGKGVTVPILKTQGRLFSRTFDPASGGDVNWAILMIADGSKAAVCYSTGIEKDVRGADWYLDGKIAFTLYEMCPSTAAEVESAVGNWPIGPIPG</sequence>
<evidence type="ECO:0000313" key="3">
    <source>
        <dbReference type="Proteomes" id="UP000516148"/>
    </source>
</evidence>
<reference evidence="2 3" key="1">
    <citation type="submission" date="2020-09" db="EMBL/GenBank/DDBJ databases">
        <title>Sphingomonas sp., a new species isolated from pork steak.</title>
        <authorList>
            <person name="Heidler von Heilborn D."/>
        </authorList>
    </citation>
    <scope>NUCLEOTIDE SEQUENCE [LARGE SCALE GENOMIC DNA]</scope>
    <source>
        <strain evidence="3">S8-3T</strain>
    </source>
</reference>
<keyword evidence="3" id="KW-1185">Reference proteome</keyword>
<feature type="chain" id="PRO_5028893693" evidence="1">
    <location>
        <begin position="23"/>
        <end position="165"/>
    </location>
</feature>
<dbReference type="KEGG" id="spap:H3Z74_13915"/>
<dbReference type="EMBL" id="CP061038">
    <property type="protein sequence ID" value="QNQ07890.1"/>
    <property type="molecule type" value="Genomic_DNA"/>
</dbReference>
<dbReference type="Proteomes" id="UP000516148">
    <property type="component" value="Chromosome"/>
</dbReference>
<proteinExistence type="predicted"/>
<gene>
    <name evidence="2" type="ORF">H3Z74_13915</name>
</gene>
<organism evidence="2 3">
    <name type="scientific">Sphingomonas alpina</name>
    <dbReference type="NCBI Taxonomy" id="653931"/>
    <lineage>
        <taxon>Bacteria</taxon>
        <taxon>Pseudomonadati</taxon>
        <taxon>Pseudomonadota</taxon>
        <taxon>Alphaproteobacteria</taxon>
        <taxon>Sphingomonadales</taxon>
        <taxon>Sphingomonadaceae</taxon>
        <taxon>Sphingomonas</taxon>
    </lineage>
</organism>
<dbReference type="RefSeq" id="WP_187760236.1">
    <property type="nucleotide sequence ID" value="NZ_CP061038.1"/>
</dbReference>
<dbReference type="AlphaFoldDB" id="A0A7H0LDY7"/>
<evidence type="ECO:0000313" key="2">
    <source>
        <dbReference type="EMBL" id="QNQ07890.1"/>
    </source>
</evidence>
<keyword evidence="1" id="KW-0732">Signal</keyword>
<protein>
    <submittedName>
        <fullName evidence="2">Uncharacterized protein</fullName>
    </submittedName>
</protein>
<name>A0A7H0LDY7_9SPHN</name>